<accession>A0ABP8N9Y3</accession>
<evidence type="ECO:0000259" key="2">
    <source>
        <dbReference type="Pfam" id="PF18962"/>
    </source>
</evidence>
<sequence>MSGAAYAQEYYQYDTTVKVYAYDKKLNIPWCGGFNAPEFANADLNHDGVQDMVVYERGQGIYTFINTGYVSGLPVYRFDPKYALTFPAVRGYLYMLDYNCDGIADLFHRGDDGIAVYKGFYNASDQLCFTFYQSLFYTNDATAGGPSNAYVNPGDIPGIADVDGDGDIDFVSYYITGGYMYYHRNMRVEDGLPCDSIRIKLVDRCWGKVAQNFDRAHQLQYSCSNAGLLRAAGSGTSRKKTHPGNTTCLLDWDMDGDIDYLDGNASFNELTFLQNGKLDHSYAIDSFVKQDTLWPTGGKRVDIRTWPAPFNVLVDDDNKKDLLVSPNSGTGSENYKCIWYYKNNTVFGAPDWQFKSDTFLVDQTIDLGSGTYPMLFDYDMDGKLDLLVGSDGYRQPSGLLRSSLSYYKNTSTPGNASFTLQTKDLAGMYAHNFQGIAPTAGDMDNDGKADLIVGHTNGKLSFFRNMASNASVAPDWQLQQLEMTDEDGNIINLDGNAAPFIYDVDKDGKKDLVIGSIYGYLQYYQNKTLIPGTLKLKLVNKRLGGAKADPTQTFGIYSTPFIGKIDPTGEEYLLMGSNSGSIYRFSGIASGDTTLAYTQLDAEYAFIDSTYNLYQRPMYSMYTDRRTSLTVGDIDGSGSYVLIKGNIRGGLEIYKRKVYTAEPPVYTDKVKVNVYPNPADNALNITWDGINDTEVRTLHASIIDITGRLCMERTAPTAYGLTQFSITHLPQGVYVCIVRAGNSRYYSKFTIVR</sequence>
<comment type="caution">
    <text evidence="3">The sequence shown here is derived from an EMBL/GenBank/DDBJ whole genome shotgun (WGS) entry which is preliminary data.</text>
</comment>
<organism evidence="3 4">
    <name type="scientific">Nemorincola caseinilytica</name>
    <dbReference type="NCBI Taxonomy" id="2054315"/>
    <lineage>
        <taxon>Bacteria</taxon>
        <taxon>Pseudomonadati</taxon>
        <taxon>Bacteroidota</taxon>
        <taxon>Chitinophagia</taxon>
        <taxon>Chitinophagales</taxon>
        <taxon>Chitinophagaceae</taxon>
        <taxon>Nemorincola</taxon>
    </lineage>
</organism>
<proteinExistence type="predicted"/>
<dbReference type="SUPFAM" id="SSF69318">
    <property type="entry name" value="Integrin alpha N-terminal domain"/>
    <property type="match status" value="2"/>
</dbReference>
<protein>
    <recommendedName>
        <fullName evidence="2">Secretion system C-terminal sorting domain-containing protein</fullName>
    </recommendedName>
</protein>
<dbReference type="Proteomes" id="UP001500067">
    <property type="component" value="Unassembled WGS sequence"/>
</dbReference>
<keyword evidence="1" id="KW-0732">Signal</keyword>
<dbReference type="Pfam" id="PF13517">
    <property type="entry name" value="FG-GAP_3"/>
    <property type="match status" value="1"/>
</dbReference>
<evidence type="ECO:0000256" key="1">
    <source>
        <dbReference type="ARBA" id="ARBA00022729"/>
    </source>
</evidence>
<dbReference type="EMBL" id="BAABFA010000005">
    <property type="protein sequence ID" value="GAA4461751.1"/>
    <property type="molecule type" value="Genomic_DNA"/>
</dbReference>
<name>A0ABP8N9Y3_9BACT</name>
<dbReference type="InterPro" id="IPR026444">
    <property type="entry name" value="Secre_tail"/>
</dbReference>
<dbReference type="Gene3D" id="2.130.10.130">
    <property type="entry name" value="Integrin alpha, N-terminal"/>
    <property type="match status" value="1"/>
</dbReference>
<keyword evidence="4" id="KW-1185">Reference proteome</keyword>
<dbReference type="NCBIfam" id="TIGR04183">
    <property type="entry name" value="Por_Secre_tail"/>
    <property type="match status" value="1"/>
</dbReference>
<dbReference type="PANTHER" id="PTHR44103">
    <property type="entry name" value="PROPROTEIN CONVERTASE P"/>
    <property type="match status" value="1"/>
</dbReference>
<dbReference type="InterPro" id="IPR013517">
    <property type="entry name" value="FG-GAP"/>
</dbReference>
<feature type="domain" description="Secretion system C-terminal sorting" evidence="2">
    <location>
        <begin position="674"/>
        <end position="751"/>
    </location>
</feature>
<evidence type="ECO:0000313" key="3">
    <source>
        <dbReference type="EMBL" id="GAA4461751.1"/>
    </source>
</evidence>
<dbReference type="PANTHER" id="PTHR44103:SF1">
    <property type="entry name" value="PROPROTEIN CONVERTASE P"/>
    <property type="match status" value="1"/>
</dbReference>
<dbReference type="Pfam" id="PF18962">
    <property type="entry name" value="Por_Secre_tail"/>
    <property type="match status" value="1"/>
</dbReference>
<reference evidence="4" key="1">
    <citation type="journal article" date="2019" name="Int. J. Syst. Evol. Microbiol.">
        <title>The Global Catalogue of Microorganisms (GCM) 10K type strain sequencing project: providing services to taxonomists for standard genome sequencing and annotation.</title>
        <authorList>
            <consortium name="The Broad Institute Genomics Platform"/>
            <consortium name="The Broad Institute Genome Sequencing Center for Infectious Disease"/>
            <person name="Wu L."/>
            <person name="Ma J."/>
        </authorList>
    </citation>
    <scope>NUCLEOTIDE SEQUENCE [LARGE SCALE GENOMIC DNA]</scope>
    <source>
        <strain evidence="4">JCM 32105</strain>
    </source>
</reference>
<dbReference type="InterPro" id="IPR028994">
    <property type="entry name" value="Integrin_alpha_N"/>
</dbReference>
<evidence type="ECO:0000313" key="4">
    <source>
        <dbReference type="Proteomes" id="UP001500067"/>
    </source>
</evidence>
<gene>
    <name evidence="3" type="ORF">GCM10023093_06990</name>
</gene>